<dbReference type="eggNOG" id="ENOG5031UCB">
    <property type="taxonomic scope" value="Bacteria"/>
</dbReference>
<sequence>MTADELERETHALIEEIANKAPGNRHHHLGRLHQVMGAYTRAGRAAPATLRRLLDELTTEAVESRFENVPV</sequence>
<gene>
    <name evidence="1" type="ORF">OB2597_05755</name>
</gene>
<dbReference type="Proteomes" id="UP000004318">
    <property type="component" value="Unassembled WGS sequence"/>
</dbReference>
<keyword evidence="2" id="KW-1185">Reference proteome</keyword>
<reference evidence="1 2" key="1">
    <citation type="journal article" date="2010" name="J. Bacteriol.">
        <title>Genome sequences of Oceanicola granulosus HTCC2516(T) and Oceanicola batsensis HTCC2597(TDelta).</title>
        <authorList>
            <person name="Thrash J.C."/>
            <person name="Cho J.C."/>
            <person name="Vergin K.L."/>
            <person name="Giovannoni S.J."/>
        </authorList>
    </citation>
    <scope>NUCLEOTIDE SEQUENCE [LARGE SCALE GENOMIC DNA]</scope>
    <source>
        <strain evidence="2">ATCC BAA-863 / DSM 15984 / KCTC 12145 / HTCC2597</strain>
    </source>
</reference>
<accession>A3TSY6</accession>
<evidence type="ECO:0000313" key="2">
    <source>
        <dbReference type="Proteomes" id="UP000004318"/>
    </source>
</evidence>
<organism evidence="1 2">
    <name type="scientific">Pseudooceanicola batsensis (strain ATCC BAA-863 / DSM 15984 / KCTC 12145 / HTCC2597)</name>
    <name type="common">Oceanicola batsensis</name>
    <dbReference type="NCBI Taxonomy" id="252305"/>
    <lineage>
        <taxon>Bacteria</taxon>
        <taxon>Pseudomonadati</taxon>
        <taxon>Pseudomonadota</taxon>
        <taxon>Alphaproteobacteria</taxon>
        <taxon>Rhodobacterales</taxon>
        <taxon>Paracoccaceae</taxon>
        <taxon>Pseudooceanicola</taxon>
    </lineage>
</organism>
<evidence type="ECO:0000313" key="1">
    <source>
        <dbReference type="EMBL" id="EAQ04763.1"/>
    </source>
</evidence>
<dbReference type="HOGENOM" id="CLU_2736054_0_0_5"/>
<dbReference type="EMBL" id="AAMO01000001">
    <property type="protein sequence ID" value="EAQ04763.1"/>
    <property type="molecule type" value="Genomic_DNA"/>
</dbReference>
<dbReference type="OrthoDB" id="7870782at2"/>
<proteinExistence type="predicted"/>
<dbReference type="RefSeq" id="WP_009805380.1">
    <property type="nucleotide sequence ID" value="NZ_CH724131.1"/>
</dbReference>
<name>A3TSY6_PSEBH</name>
<protein>
    <submittedName>
        <fullName evidence="1">Uncharacterized protein</fullName>
    </submittedName>
</protein>
<comment type="caution">
    <text evidence="1">The sequence shown here is derived from an EMBL/GenBank/DDBJ whole genome shotgun (WGS) entry which is preliminary data.</text>
</comment>
<dbReference type="AlphaFoldDB" id="A3TSY6"/>